<evidence type="ECO:0000259" key="4">
    <source>
        <dbReference type="PROSITE" id="PS51379"/>
    </source>
</evidence>
<feature type="domain" description="4Fe-4S ferredoxin-type" evidence="4">
    <location>
        <begin position="154"/>
        <end position="182"/>
    </location>
</feature>
<organism evidence="5 6">
    <name type="scientific">Candidatus Desantisbacteria bacterium CG07_land_8_20_14_0_80_39_15</name>
    <dbReference type="NCBI Taxonomy" id="1974549"/>
    <lineage>
        <taxon>Bacteria</taxon>
        <taxon>Candidatus Desantisiibacteriota</taxon>
    </lineage>
</organism>
<dbReference type="PROSITE" id="PS51379">
    <property type="entry name" value="4FE4S_FER_2"/>
    <property type="match status" value="2"/>
</dbReference>
<dbReference type="PANTHER" id="PTHR40447">
    <property type="entry name" value="ANAEROBIC SULFITE REDUCTASE SUBUNIT A"/>
    <property type="match status" value="1"/>
</dbReference>
<evidence type="ECO:0000256" key="1">
    <source>
        <dbReference type="ARBA" id="ARBA00022723"/>
    </source>
</evidence>
<accession>A0A2M6ZEE0</accession>
<dbReference type="Gene3D" id="1.10.1060.10">
    <property type="entry name" value="Alpha-helical ferredoxin"/>
    <property type="match status" value="1"/>
</dbReference>
<comment type="caution">
    <text evidence="5">The sequence shown here is derived from an EMBL/GenBank/DDBJ whole genome shotgun (WGS) entry which is preliminary data.</text>
</comment>
<evidence type="ECO:0000256" key="3">
    <source>
        <dbReference type="ARBA" id="ARBA00023014"/>
    </source>
</evidence>
<evidence type="ECO:0000313" key="6">
    <source>
        <dbReference type="Proteomes" id="UP000229227"/>
    </source>
</evidence>
<dbReference type="PANTHER" id="PTHR40447:SF1">
    <property type="entry name" value="ANAEROBIC SULFITE REDUCTASE SUBUNIT A"/>
    <property type="match status" value="1"/>
</dbReference>
<dbReference type="SUPFAM" id="SSF46548">
    <property type="entry name" value="alpha-helical ferredoxin"/>
    <property type="match status" value="1"/>
</dbReference>
<dbReference type="Pfam" id="PF17179">
    <property type="entry name" value="Fer4_22"/>
    <property type="match status" value="1"/>
</dbReference>
<evidence type="ECO:0000256" key="2">
    <source>
        <dbReference type="ARBA" id="ARBA00023004"/>
    </source>
</evidence>
<gene>
    <name evidence="5" type="ORF">COS91_08050</name>
</gene>
<dbReference type="GO" id="GO:0051536">
    <property type="term" value="F:iron-sulfur cluster binding"/>
    <property type="evidence" value="ECO:0007669"/>
    <property type="project" value="UniProtKB-KW"/>
</dbReference>
<protein>
    <recommendedName>
        <fullName evidence="4">4Fe-4S ferredoxin-type domain-containing protein</fullName>
    </recommendedName>
</protein>
<reference evidence="6" key="1">
    <citation type="submission" date="2017-09" db="EMBL/GenBank/DDBJ databases">
        <title>Depth-based differentiation of microbial function through sediment-hosted aquifers and enrichment of novel symbionts in the deep terrestrial subsurface.</title>
        <authorList>
            <person name="Probst A.J."/>
            <person name="Ladd B."/>
            <person name="Jarett J.K."/>
            <person name="Geller-Mcgrath D.E."/>
            <person name="Sieber C.M.K."/>
            <person name="Emerson J.B."/>
            <person name="Anantharaman K."/>
            <person name="Thomas B.C."/>
            <person name="Malmstrom R."/>
            <person name="Stieglmeier M."/>
            <person name="Klingl A."/>
            <person name="Woyke T."/>
            <person name="Ryan C.M."/>
            <person name="Banfield J.F."/>
        </authorList>
    </citation>
    <scope>NUCLEOTIDE SEQUENCE [LARGE SCALE GENOMIC DNA]</scope>
</reference>
<evidence type="ECO:0000313" key="5">
    <source>
        <dbReference type="EMBL" id="PIU50759.1"/>
    </source>
</evidence>
<dbReference type="InterPro" id="IPR017900">
    <property type="entry name" value="4Fe4S_Fe_S_CS"/>
</dbReference>
<keyword evidence="3" id="KW-0411">Iron-sulfur</keyword>
<dbReference type="Proteomes" id="UP000229227">
    <property type="component" value="Unassembled WGS sequence"/>
</dbReference>
<keyword evidence="2" id="KW-0408">Iron</keyword>
<dbReference type="GO" id="GO:0046872">
    <property type="term" value="F:metal ion binding"/>
    <property type="evidence" value="ECO:0007669"/>
    <property type="project" value="UniProtKB-KW"/>
</dbReference>
<proteinExistence type="predicted"/>
<keyword evidence="1" id="KW-0479">Metal-binding</keyword>
<dbReference type="InterPro" id="IPR009051">
    <property type="entry name" value="Helical_ferredxn"/>
</dbReference>
<dbReference type="AlphaFoldDB" id="A0A2M6ZEE0"/>
<feature type="non-terminal residue" evidence="5">
    <location>
        <position position="1"/>
    </location>
</feature>
<name>A0A2M6ZEE0_9BACT</name>
<dbReference type="EMBL" id="PEWN01000134">
    <property type="protein sequence ID" value="PIU50759.1"/>
    <property type="molecule type" value="Genomic_DNA"/>
</dbReference>
<dbReference type="InterPro" id="IPR017896">
    <property type="entry name" value="4Fe4S_Fe-S-bd"/>
</dbReference>
<dbReference type="PROSITE" id="PS00198">
    <property type="entry name" value="4FE4S_FER_1"/>
    <property type="match status" value="2"/>
</dbReference>
<feature type="domain" description="4Fe-4S ferredoxin-type" evidence="4">
    <location>
        <begin position="77"/>
        <end position="106"/>
    </location>
</feature>
<sequence>TLKDGFIVEVGSNKGEELIKEMGESGAVLSDVTPVQMEEQKSNRDTLTKKLEEANREFQIPKKFDELCKIAFGSKIWKELADNKCVQCNGCLHICPTCYCFLLYDAKKDNLSERVRIWDACINAGYARVAGGANPRPTLQSRLRHRFFHKFLYFVQNFNMYACSGCGRCFKVCPGKIEIRETFRDINKEVKVKR</sequence>